<evidence type="ECO:0000256" key="4">
    <source>
        <dbReference type="ARBA" id="ARBA00023136"/>
    </source>
</evidence>
<proteinExistence type="predicted"/>
<evidence type="ECO:0000313" key="8">
    <source>
        <dbReference type="EMBL" id="VDM48455.1"/>
    </source>
</evidence>
<evidence type="ECO:0000256" key="3">
    <source>
        <dbReference type="ARBA" id="ARBA00022989"/>
    </source>
</evidence>
<accession>A0A0B2VPB8</accession>
<feature type="domain" description="G-protein coupled receptors family 1 profile" evidence="6">
    <location>
        <begin position="47"/>
        <end position="224"/>
    </location>
</feature>
<dbReference type="OMA" id="SSFSIWC"/>
<comment type="subcellular location">
    <subcellularLocation>
        <location evidence="1">Membrane</location>
    </subcellularLocation>
</comment>
<dbReference type="SUPFAM" id="SSF81321">
    <property type="entry name" value="Family A G protein-coupled receptor-like"/>
    <property type="match status" value="1"/>
</dbReference>
<dbReference type="GO" id="GO:0016020">
    <property type="term" value="C:membrane"/>
    <property type="evidence" value="ECO:0007669"/>
    <property type="project" value="UniProtKB-SubCell"/>
</dbReference>
<dbReference type="EMBL" id="UYWY01024180">
    <property type="protein sequence ID" value="VDM48455.1"/>
    <property type="molecule type" value="Genomic_DNA"/>
</dbReference>
<organism evidence="7 9">
    <name type="scientific">Toxocara canis</name>
    <name type="common">Canine roundworm</name>
    <dbReference type="NCBI Taxonomy" id="6265"/>
    <lineage>
        <taxon>Eukaryota</taxon>
        <taxon>Metazoa</taxon>
        <taxon>Ecdysozoa</taxon>
        <taxon>Nematoda</taxon>
        <taxon>Chromadorea</taxon>
        <taxon>Rhabditida</taxon>
        <taxon>Spirurina</taxon>
        <taxon>Ascaridomorpha</taxon>
        <taxon>Ascaridoidea</taxon>
        <taxon>Toxocaridae</taxon>
        <taxon>Toxocara</taxon>
    </lineage>
</organism>
<gene>
    <name evidence="7" type="primary">AH9.4</name>
    <name evidence="7" type="ORF">Tcan_09021</name>
    <name evidence="8" type="ORF">TCNE_LOCUS17134</name>
</gene>
<dbReference type="Pfam" id="PF00001">
    <property type="entry name" value="7tm_1"/>
    <property type="match status" value="1"/>
</dbReference>
<evidence type="ECO:0000313" key="7">
    <source>
        <dbReference type="EMBL" id="KHN83433.1"/>
    </source>
</evidence>
<dbReference type="InterPro" id="IPR052665">
    <property type="entry name" value="Neuropeptide-GPCR"/>
</dbReference>
<protein>
    <submittedName>
        <fullName evidence="7">Putative G-protein coupled receptor AH9.4</fullName>
    </submittedName>
</protein>
<dbReference type="InterPro" id="IPR000276">
    <property type="entry name" value="GPCR_Rhodpsn"/>
</dbReference>
<evidence type="ECO:0000256" key="1">
    <source>
        <dbReference type="ARBA" id="ARBA00004370"/>
    </source>
</evidence>
<keyword evidence="9" id="KW-1185">Reference proteome</keyword>
<feature type="transmembrane region" description="Helical" evidence="5">
    <location>
        <begin position="25"/>
        <end position="51"/>
    </location>
</feature>
<evidence type="ECO:0000259" key="6">
    <source>
        <dbReference type="PROSITE" id="PS50262"/>
    </source>
</evidence>
<keyword evidence="4 5" id="KW-0472">Membrane</keyword>
<dbReference type="EMBL" id="JPKZ01001196">
    <property type="protein sequence ID" value="KHN83433.1"/>
    <property type="molecule type" value="Genomic_DNA"/>
</dbReference>
<dbReference type="OrthoDB" id="5834857at2759"/>
<feature type="transmembrane region" description="Helical" evidence="5">
    <location>
        <begin position="112"/>
        <end position="134"/>
    </location>
</feature>
<reference evidence="8" key="2">
    <citation type="submission" date="2018-11" db="EMBL/GenBank/DDBJ databases">
        <authorList>
            <consortium name="Pathogen Informatics"/>
        </authorList>
    </citation>
    <scope>NUCLEOTIDE SEQUENCE [LARGE SCALE GENOMIC DNA]</scope>
</reference>
<feature type="transmembrane region" description="Helical" evidence="5">
    <location>
        <begin position="155"/>
        <end position="172"/>
    </location>
</feature>
<keyword evidence="7" id="KW-0675">Receptor</keyword>
<dbReference type="AlphaFoldDB" id="A0A0B2VPB8"/>
<dbReference type="PANTHER" id="PTHR24224">
    <property type="entry name" value="CARDIOACCELERATORY PEPTIDE RECEPTOR-RELATED"/>
    <property type="match status" value="1"/>
</dbReference>
<dbReference type="GO" id="GO:0004930">
    <property type="term" value="F:G protein-coupled receptor activity"/>
    <property type="evidence" value="ECO:0007669"/>
    <property type="project" value="InterPro"/>
</dbReference>
<keyword evidence="2 5" id="KW-0812">Transmembrane</keyword>
<evidence type="ECO:0000256" key="2">
    <source>
        <dbReference type="ARBA" id="ARBA00022692"/>
    </source>
</evidence>
<feature type="transmembrane region" description="Helical" evidence="5">
    <location>
        <begin position="204"/>
        <end position="226"/>
    </location>
</feature>
<name>A0A0B2VPB8_TOXCA</name>
<keyword evidence="3 5" id="KW-1133">Transmembrane helix</keyword>
<dbReference type="CDD" id="cd00637">
    <property type="entry name" value="7tm_classA_rhodopsin-like"/>
    <property type="match status" value="1"/>
</dbReference>
<reference evidence="7 9" key="1">
    <citation type="submission" date="2014-11" db="EMBL/GenBank/DDBJ databases">
        <title>Genetic blueprint of the zoonotic pathogen Toxocara canis.</title>
        <authorList>
            <person name="Zhu X.-Q."/>
            <person name="Korhonen P.K."/>
            <person name="Cai H."/>
            <person name="Young N.D."/>
            <person name="Nejsum P."/>
            <person name="von Samson-Himmelstjerna G."/>
            <person name="Boag P.R."/>
            <person name="Tan P."/>
            <person name="Li Q."/>
            <person name="Min J."/>
            <person name="Yang Y."/>
            <person name="Wang X."/>
            <person name="Fang X."/>
            <person name="Hall R.S."/>
            <person name="Hofmann A."/>
            <person name="Sternberg P.W."/>
            <person name="Jex A.R."/>
            <person name="Gasser R.B."/>
        </authorList>
    </citation>
    <scope>NUCLEOTIDE SEQUENCE [LARGE SCALE GENOMIC DNA]</scope>
    <source>
        <strain evidence="7">PN_DK_2014</strain>
    </source>
</reference>
<dbReference type="PROSITE" id="PS50262">
    <property type="entry name" value="G_PROTEIN_RECEP_F1_2"/>
    <property type="match status" value="1"/>
</dbReference>
<feature type="transmembrane region" description="Helical" evidence="5">
    <location>
        <begin position="72"/>
        <end position="96"/>
    </location>
</feature>
<dbReference type="Gene3D" id="1.20.1070.10">
    <property type="entry name" value="Rhodopsin 7-helix transmembrane proteins"/>
    <property type="match status" value="1"/>
</dbReference>
<sequence length="379" mass="42502">MNQYYWTDNESALHGLQVGDDNPSFVVIVVFVGYIVYGLEIMVGIPANLFVLNRMLHFARSCPDLYKNGAGICLLTMSAADLISLSAILCHCLFSIDMITVNELTYDLFCKAAIFATHVATSVSIWSWLLMSVVRYLSIYHPMFHFRLWRLPVRMLFYVVSISALFNAWLLFSVTKDRETGVGCSQVALFDKINLNKALLLAEIGWSFVVPIAVITVLDTTALITMPRLLARNIDKESNHDRPGIAHKTRPVLIRWLIIALIDIGLNTPENLHRIGVIVGAISQRMIETDTYIVLRTISEMIYYSQFSFNAAFLALFIYDRCTTCPSSILKPANTINRAGSSTSSLYHAVQLGYVQRTASFRIFANGSLRSLKNSCAVN</sequence>
<dbReference type="InterPro" id="IPR017452">
    <property type="entry name" value="GPCR_Rhodpsn_7TM"/>
</dbReference>
<evidence type="ECO:0000256" key="5">
    <source>
        <dbReference type="SAM" id="Phobius"/>
    </source>
</evidence>
<dbReference type="Proteomes" id="UP000031036">
    <property type="component" value="Unassembled WGS sequence"/>
</dbReference>
<dbReference type="PANTHER" id="PTHR24224:SF37">
    <property type="entry name" value="G-PROTEIN COUPLED RECEPTORS FAMILY 1 PROFILE DOMAIN-CONTAINING PROTEIN"/>
    <property type="match status" value="1"/>
</dbReference>
<evidence type="ECO:0000313" key="9">
    <source>
        <dbReference type="Proteomes" id="UP000031036"/>
    </source>
</evidence>